<evidence type="ECO:0000313" key="6">
    <source>
        <dbReference type="EMBL" id="ORX71858.1"/>
    </source>
</evidence>
<dbReference type="PANTHER" id="PTHR43008">
    <property type="entry name" value="BENZIL REDUCTASE"/>
    <property type="match status" value="1"/>
</dbReference>
<name>A0A1Y1WEU9_9FUNG</name>
<dbReference type="OrthoDB" id="153074at2759"/>
<accession>A0A1Y1WEU9</accession>
<comment type="similarity">
    <text evidence="1 4">Belongs to the short-chain dehydrogenases/reductases (SDR) family.</text>
</comment>
<dbReference type="AlphaFoldDB" id="A0A1Y1WEU9"/>
<keyword evidence="3" id="KW-0560">Oxidoreductase</keyword>
<protein>
    <submittedName>
        <fullName evidence="6">NAD(P)-binding protein</fullName>
    </submittedName>
</protein>
<dbReference type="EMBL" id="MCFD01000003">
    <property type="protein sequence ID" value="ORX71858.1"/>
    <property type="molecule type" value="Genomic_DNA"/>
</dbReference>
<dbReference type="PANTHER" id="PTHR43008:SF8">
    <property type="entry name" value="BENZIL REDUCTASE ((S)-BENZOIN FORMING) IRC24"/>
    <property type="match status" value="1"/>
</dbReference>
<dbReference type="PRINTS" id="PR00080">
    <property type="entry name" value="SDRFAMILY"/>
</dbReference>
<evidence type="ECO:0000313" key="7">
    <source>
        <dbReference type="Proteomes" id="UP000193922"/>
    </source>
</evidence>
<dbReference type="InterPro" id="IPR057326">
    <property type="entry name" value="KR_dom"/>
</dbReference>
<dbReference type="PRINTS" id="PR00081">
    <property type="entry name" value="GDHRDH"/>
</dbReference>
<evidence type="ECO:0000256" key="2">
    <source>
        <dbReference type="ARBA" id="ARBA00022857"/>
    </source>
</evidence>
<evidence type="ECO:0000256" key="1">
    <source>
        <dbReference type="ARBA" id="ARBA00006484"/>
    </source>
</evidence>
<evidence type="ECO:0000256" key="3">
    <source>
        <dbReference type="ARBA" id="ARBA00023002"/>
    </source>
</evidence>
<dbReference type="InterPro" id="IPR002347">
    <property type="entry name" value="SDR_fam"/>
</dbReference>
<dbReference type="Gene3D" id="3.40.50.720">
    <property type="entry name" value="NAD(P)-binding Rossmann-like Domain"/>
    <property type="match status" value="1"/>
</dbReference>
<evidence type="ECO:0000256" key="4">
    <source>
        <dbReference type="RuleBase" id="RU000363"/>
    </source>
</evidence>
<dbReference type="STRING" id="61395.A0A1Y1WEU9"/>
<feature type="domain" description="Ketoreductase" evidence="5">
    <location>
        <begin position="5"/>
        <end position="201"/>
    </location>
</feature>
<keyword evidence="7" id="KW-1185">Reference proteome</keyword>
<keyword evidence="2" id="KW-0521">NADP</keyword>
<dbReference type="GeneID" id="63803372"/>
<dbReference type="PROSITE" id="PS00061">
    <property type="entry name" value="ADH_SHORT"/>
    <property type="match status" value="1"/>
</dbReference>
<dbReference type="RefSeq" id="XP_040745282.1">
    <property type="nucleotide sequence ID" value="XM_040886724.1"/>
</dbReference>
<dbReference type="GO" id="GO:0050664">
    <property type="term" value="F:oxidoreductase activity, acting on NAD(P)H, oxygen as acceptor"/>
    <property type="evidence" value="ECO:0007669"/>
    <property type="project" value="TreeGrafter"/>
</dbReference>
<evidence type="ECO:0000259" key="5">
    <source>
        <dbReference type="SMART" id="SM00822"/>
    </source>
</evidence>
<dbReference type="SMART" id="SM00822">
    <property type="entry name" value="PKS_KR"/>
    <property type="match status" value="1"/>
</dbReference>
<organism evidence="6 7">
    <name type="scientific">Linderina pennispora</name>
    <dbReference type="NCBI Taxonomy" id="61395"/>
    <lineage>
        <taxon>Eukaryota</taxon>
        <taxon>Fungi</taxon>
        <taxon>Fungi incertae sedis</taxon>
        <taxon>Zoopagomycota</taxon>
        <taxon>Kickxellomycotina</taxon>
        <taxon>Kickxellomycetes</taxon>
        <taxon>Kickxellales</taxon>
        <taxon>Kickxellaceae</taxon>
        <taxon>Linderina</taxon>
    </lineage>
</organism>
<dbReference type="Pfam" id="PF00106">
    <property type="entry name" value="adh_short"/>
    <property type="match status" value="1"/>
</dbReference>
<dbReference type="SUPFAM" id="SSF51735">
    <property type="entry name" value="NAD(P)-binding Rossmann-fold domains"/>
    <property type="match status" value="1"/>
</dbReference>
<proteinExistence type="inferred from homology"/>
<dbReference type="InterPro" id="IPR020904">
    <property type="entry name" value="Sc_DH/Rdtase_CS"/>
</dbReference>
<dbReference type="Proteomes" id="UP000193922">
    <property type="component" value="Unassembled WGS sequence"/>
</dbReference>
<comment type="caution">
    <text evidence="6">The sequence shown here is derived from an EMBL/GenBank/DDBJ whole genome shotgun (WGS) entry which is preliminary data.</text>
</comment>
<dbReference type="GO" id="GO:0016616">
    <property type="term" value="F:oxidoreductase activity, acting on the CH-OH group of donors, NAD or NADP as acceptor"/>
    <property type="evidence" value="ECO:0007669"/>
    <property type="project" value="UniProtKB-ARBA"/>
</dbReference>
<dbReference type="InterPro" id="IPR036291">
    <property type="entry name" value="NAD(P)-bd_dom_sf"/>
</dbReference>
<gene>
    <name evidence="6" type="ORF">DL89DRAFT_265563</name>
</gene>
<reference evidence="6 7" key="1">
    <citation type="submission" date="2016-07" db="EMBL/GenBank/DDBJ databases">
        <title>Pervasive Adenine N6-methylation of Active Genes in Fungi.</title>
        <authorList>
            <consortium name="DOE Joint Genome Institute"/>
            <person name="Mondo S.J."/>
            <person name="Dannebaum R.O."/>
            <person name="Kuo R.C."/>
            <person name="Labutti K."/>
            <person name="Haridas S."/>
            <person name="Kuo A."/>
            <person name="Salamov A."/>
            <person name="Ahrendt S.R."/>
            <person name="Lipzen A."/>
            <person name="Sullivan W."/>
            <person name="Andreopoulos W.B."/>
            <person name="Clum A."/>
            <person name="Lindquist E."/>
            <person name="Daum C."/>
            <person name="Ramamoorthy G.K."/>
            <person name="Gryganskyi A."/>
            <person name="Culley D."/>
            <person name="Magnuson J.K."/>
            <person name="James T.Y."/>
            <person name="O'Malley M.A."/>
            <person name="Stajich J.E."/>
            <person name="Spatafora J.W."/>
            <person name="Visel A."/>
            <person name="Grigoriev I.V."/>
        </authorList>
    </citation>
    <scope>NUCLEOTIDE SEQUENCE [LARGE SCALE GENOMIC DNA]</scope>
    <source>
        <strain evidence="6 7">ATCC 12442</strain>
    </source>
</reference>
<sequence>MSSKGIVIVTGASRGMGKAISEFLVSQNVTVVGIARSASHLAALAASLGPHFVPLALDVTDDSKLPQLDSLLAQFPSQPLLALINNAGVLAPLEKLSDASLKDWQRNFDVNLFSVLALTQLCLPRLRAAHGRIINVSSGAAVNAYRGWSAYCASKAAVNMLTLSLAVEEPEIVAVALRPGVVDTDMQGEIRTDGGSAMGDVHAKFLTYHANGELLAPEVPGNVIARLALGAGKELSGKFYSWNAPELAAFRD</sequence>